<name>A0ABY6SVA5_9CLOT</name>
<comment type="caution">
    <text evidence="1">The sequence shown here is derived from an EMBL/GenBank/DDBJ whole genome shotgun (WGS) entry which is preliminary data.</text>
</comment>
<keyword evidence="2" id="KW-1185">Reference proteome</keyword>
<gene>
    <name evidence="1" type="ORF">NCTC10913_02848</name>
</gene>
<dbReference type="EC" id="2.5.1.47" evidence="1"/>
<dbReference type="Proteomes" id="UP000277570">
    <property type="component" value="Unassembled WGS sequence"/>
</dbReference>
<dbReference type="EMBL" id="UYIN01000018">
    <property type="protein sequence ID" value="VDG72520.1"/>
    <property type="molecule type" value="Genomic_DNA"/>
</dbReference>
<protein>
    <submittedName>
        <fullName evidence="1">Cysteine synthase</fullName>
        <ecNumber evidence="1">2.5.1.47</ecNumber>
    </submittedName>
</protein>
<sequence length="54" mass="5932">MIKYYQKLHFILQNLKGQVVIEIGSGTGNLTYTCSLAGYNVTGFEPNSKSVDCS</sequence>
<accession>A0ABY6SVA5</accession>
<organism evidence="1 2">
    <name type="scientific">Clostridium carnis</name>
    <dbReference type="NCBI Taxonomy" id="1530"/>
    <lineage>
        <taxon>Bacteria</taxon>
        <taxon>Bacillati</taxon>
        <taxon>Bacillota</taxon>
        <taxon>Clostridia</taxon>
        <taxon>Eubacteriales</taxon>
        <taxon>Clostridiaceae</taxon>
        <taxon>Clostridium</taxon>
    </lineage>
</organism>
<dbReference type="GO" id="GO:0004124">
    <property type="term" value="F:cysteine synthase activity"/>
    <property type="evidence" value="ECO:0007669"/>
    <property type="project" value="UniProtKB-EC"/>
</dbReference>
<evidence type="ECO:0000313" key="1">
    <source>
        <dbReference type="EMBL" id="VDG72520.1"/>
    </source>
</evidence>
<dbReference type="SUPFAM" id="SSF53335">
    <property type="entry name" value="S-adenosyl-L-methionine-dependent methyltransferases"/>
    <property type="match status" value="1"/>
</dbReference>
<dbReference type="InterPro" id="IPR029063">
    <property type="entry name" value="SAM-dependent_MTases_sf"/>
</dbReference>
<dbReference type="Gene3D" id="3.40.50.150">
    <property type="entry name" value="Vaccinia Virus protein VP39"/>
    <property type="match status" value="1"/>
</dbReference>
<keyword evidence="1" id="KW-0808">Transferase</keyword>
<reference evidence="1 2" key="1">
    <citation type="submission" date="2018-11" db="EMBL/GenBank/DDBJ databases">
        <authorList>
            <consortium name="Pathogen Informatics"/>
        </authorList>
    </citation>
    <scope>NUCLEOTIDE SEQUENCE [LARGE SCALE GENOMIC DNA]</scope>
    <source>
        <strain evidence="1 2">NCTC10913</strain>
    </source>
</reference>
<evidence type="ECO:0000313" key="2">
    <source>
        <dbReference type="Proteomes" id="UP000277570"/>
    </source>
</evidence>
<proteinExistence type="predicted"/>